<feature type="region of interest" description="Disordered" evidence="1">
    <location>
        <begin position="1"/>
        <end position="64"/>
    </location>
</feature>
<dbReference type="VEuPathDB" id="FungiDB:BD410DRAFT_840634"/>
<feature type="compositionally biased region" description="Low complexity" evidence="1">
    <location>
        <begin position="97"/>
        <end position="115"/>
    </location>
</feature>
<proteinExistence type="predicted"/>
<protein>
    <recommendedName>
        <fullName evidence="2">Ribonuclease H1 N-terminal domain-containing protein</fullName>
    </recommendedName>
</protein>
<sequence length="203" mass="22190">MPKDSDAMEGISATETPKTPQFSTPDDQFHVENPYPLNLPVCTPSSQASQWANTGGADNADKYNPFFAPNLPVNPFSSPGRRNKPIIISSSPLQRPIVISSSPPQPPIVISSSQPRELAGEADPEDEEDDDDVQFYYTPSGRTLKGPWYAVTKGTETGVFRGWALTTTFVTGVGSAAFTRHVKEIDAYKTYLNALERKIVKVL</sequence>
<evidence type="ECO:0000256" key="1">
    <source>
        <dbReference type="SAM" id="MobiDB-lite"/>
    </source>
</evidence>
<reference evidence="3 4" key="1">
    <citation type="submission" date="2018-06" db="EMBL/GenBank/DDBJ databases">
        <title>A transcriptomic atlas of mushroom development highlights an independent origin of complex multicellularity.</title>
        <authorList>
            <consortium name="DOE Joint Genome Institute"/>
            <person name="Krizsan K."/>
            <person name="Almasi E."/>
            <person name="Merenyi Z."/>
            <person name="Sahu N."/>
            <person name="Viragh M."/>
            <person name="Koszo T."/>
            <person name="Mondo S."/>
            <person name="Kiss B."/>
            <person name="Balint B."/>
            <person name="Kues U."/>
            <person name="Barry K."/>
            <person name="Hegedus J.C."/>
            <person name="Henrissat B."/>
            <person name="Johnson J."/>
            <person name="Lipzen A."/>
            <person name="Ohm R."/>
            <person name="Nagy I."/>
            <person name="Pangilinan J."/>
            <person name="Yan J."/>
            <person name="Xiong Y."/>
            <person name="Grigoriev I.V."/>
            <person name="Hibbett D.S."/>
            <person name="Nagy L.G."/>
        </authorList>
    </citation>
    <scope>NUCLEOTIDE SEQUENCE [LARGE SCALE GENOMIC DNA]</scope>
    <source>
        <strain evidence="3 4">SZMC22713</strain>
    </source>
</reference>
<evidence type="ECO:0000313" key="4">
    <source>
        <dbReference type="Proteomes" id="UP000294933"/>
    </source>
</evidence>
<dbReference type="InterPro" id="IPR011320">
    <property type="entry name" value="RNase_H1_N"/>
</dbReference>
<organism evidence="3 4">
    <name type="scientific">Rickenella mellea</name>
    <dbReference type="NCBI Taxonomy" id="50990"/>
    <lineage>
        <taxon>Eukaryota</taxon>
        <taxon>Fungi</taxon>
        <taxon>Dikarya</taxon>
        <taxon>Basidiomycota</taxon>
        <taxon>Agaricomycotina</taxon>
        <taxon>Agaricomycetes</taxon>
        <taxon>Hymenochaetales</taxon>
        <taxon>Rickenellaceae</taxon>
        <taxon>Rickenella</taxon>
    </lineage>
</organism>
<dbReference type="EMBL" id="ML170181">
    <property type="protein sequence ID" value="TDL21447.1"/>
    <property type="molecule type" value="Genomic_DNA"/>
</dbReference>
<gene>
    <name evidence="3" type="ORF">BD410DRAFT_840634</name>
</gene>
<dbReference type="STRING" id="50990.A0A4Y7Q1C8"/>
<dbReference type="AlphaFoldDB" id="A0A4Y7Q1C8"/>
<feature type="compositionally biased region" description="Polar residues" evidence="1">
    <location>
        <begin position="43"/>
        <end position="53"/>
    </location>
</feature>
<feature type="domain" description="Ribonuclease H1 N-terminal" evidence="2">
    <location>
        <begin position="147"/>
        <end position="187"/>
    </location>
</feature>
<feature type="compositionally biased region" description="Acidic residues" evidence="1">
    <location>
        <begin position="120"/>
        <end position="131"/>
    </location>
</feature>
<dbReference type="SUPFAM" id="SSF55658">
    <property type="entry name" value="L9 N-domain-like"/>
    <property type="match status" value="1"/>
</dbReference>
<dbReference type="Proteomes" id="UP000294933">
    <property type="component" value="Unassembled WGS sequence"/>
</dbReference>
<dbReference type="OrthoDB" id="2685848at2759"/>
<dbReference type="Pfam" id="PF01693">
    <property type="entry name" value="Cauli_VI"/>
    <property type="match status" value="1"/>
</dbReference>
<name>A0A4Y7Q1C8_9AGAM</name>
<feature type="region of interest" description="Disordered" evidence="1">
    <location>
        <begin position="97"/>
        <end position="131"/>
    </location>
</feature>
<keyword evidence="4" id="KW-1185">Reference proteome</keyword>
<accession>A0A4Y7Q1C8</accession>
<evidence type="ECO:0000313" key="3">
    <source>
        <dbReference type="EMBL" id="TDL21447.1"/>
    </source>
</evidence>
<dbReference type="InterPro" id="IPR009027">
    <property type="entry name" value="Ribosomal_bL9/RNase_H1_N"/>
</dbReference>
<evidence type="ECO:0000259" key="2">
    <source>
        <dbReference type="Pfam" id="PF01693"/>
    </source>
</evidence>
<feature type="compositionally biased region" description="Polar residues" evidence="1">
    <location>
        <begin position="13"/>
        <end position="26"/>
    </location>
</feature>